<feature type="modified residue" description="4-aspartylphosphate" evidence="2">
    <location>
        <position position="65"/>
    </location>
</feature>
<evidence type="ECO:0000259" key="3">
    <source>
        <dbReference type="PROSITE" id="PS50110"/>
    </source>
</evidence>
<evidence type="ECO:0000313" key="5">
    <source>
        <dbReference type="Proteomes" id="UP001138768"/>
    </source>
</evidence>
<gene>
    <name evidence="4" type="ORF">CKO42_15025</name>
</gene>
<dbReference type="PANTHER" id="PTHR44591">
    <property type="entry name" value="STRESS RESPONSE REGULATOR PROTEIN 1"/>
    <property type="match status" value="1"/>
</dbReference>
<organism evidence="4 5">
    <name type="scientific">Lamprobacter modestohalophilus</name>
    <dbReference type="NCBI Taxonomy" id="1064514"/>
    <lineage>
        <taxon>Bacteria</taxon>
        <taxon>Pseudomonadati</taxon>
        <taxon>Pseudomonadota</taxon>
        <taxon>Gammaproteobacteria</taxon>
        <taxon>Chromatiales</taxon>
        <taxon>Chromatiaceae</taxon>
        <taxon>Lamprobacter</taxon>
    </lineage>
</organism>
<dbReference type="InterPro" id="IPR001789">
    <property type="entry name" value="Sig_transdc_resp-reg_receiver"/>
</dbReference>
<dbReference type="SUPFAM" id="SSF52172">
    <property type="entry name" value="CheY-like"/>
    <property type="match status" value="1"/>
</dbReference>
<dbReference type="PANTHER" id="PTHR44591:SF3">
    <property type="entry name" value="RESPONSE REGULATORY DOMAIN-CONTAINING PROTEIN"/>
    <property type="match status" value="1"/>
</dbReference>
<comment type="caution">
    <text evidence="4">The sequence shown here is derived from an EMBL/GenBank/DDBJ whole genome shotgun (WGS) entry which is preliminary data.</text>
</comment>
<dbReference type="GO" id="GO:0000160">
    <property type="term" value="P:phosphorelay signal transduction system"/>
    <property type="evidence" value="ECO:0007669"/>
    <property type="project" value="InterPro"/>
</dbReference>
<keyword evidence="1 2" id="KW-0597">Phosphoprotein</keyword>
<dbReference type="InterPro" id="IPR011006">
    <property type="entry name" value="CheY-like_superfamily"/>
</dbReference>
<dbReference type="CDD" id="cd00156">
    <property type="entry name" value="REC"/>
    <property type="match status" value="1"/>
</dbReference>
<keyword evidence="5" id="KW-1185">Reference proteome</keyword>
<dbReference type="InterPro" id="IPR050595">
    <property type="entry name" value="Bact_response_regulator"/>
</dbReference>
<protein>
    <recommendedName>
        <fullName evidence="3">Response regulatory domain-containing protein</fullName>
    </recommendedName>
</protein>
<evidence type="ECO:0000256" key="2">
    <source>
        <dbReference type="PROSITE-ProRule" id="PRU00169"/>
    </source>
</evidence>
<dbReference type="Pfam" id="PF00072">
    <property type="entry name" value="Response_reg"/>
    <property type="match status" value="1"/>
</dbReference>
<evidence type="ECO:0000256" key="1">
    <source>
        <dbReference type="ARBA" id="ARBA00022553"/>
    </source>
</evidence>
<dbReference type="PROSITE" id="PS50110">
    <property type="entry name" value="RESPONSE_REGULATORY"/>
    <property type="match status" value="1"/>
</dbReference>
<sequence>MPDHLTPNYDPSTPLRLLIVEDSPADQRLIEEMLIGSSITTEAVASLAEAEARLSRGNLELVLLDLGLPDSQGLDGLIRLLAEAPGIPIVVMTGLRDDELGFEALRVGAEDFLQKDWIADAALIKRSLRFALERHRLRLRVQIAEREQEAMALERIGGVAKVRISASAFGLKPLRDSDPTLFTEIRDTYGQILRAAAERQVYQVQHPISDQLRKLADQLGFVRASPRDLIDIHSAALEIETHSVGPAHERLIINEGRITILELMGYLASYYRRYYVGSMGIQARGA</sequence>
<dbReference type="AlphaFoldDB" id="A0A9X0WAQ7"/>
<dbReference type="Proteomes" id="UP001138768">
    <property type="component" value="Unassembled WGS sequence"/>
</dbReference>
<accession>A0A9X0WAQ7</accession>
<reference evidence="4 5" key="1">
    <citation type="journal article" date="2020" name="Microorganisms">
        <title>Osmotic Adaptation and Compatible Solute Biosynthesis of Phototrophic Bacteria as Revealed from Genome Analyses.</title>
        <authorList>
            <person name="Imhoff J.F."/>
            <person name="Rahn T."/>
            <person name="Kunzel S."/>
            <person name="Keller A."/>
            <person name="Neulinger S.C."/>
        </authorList>
    </citation>
    <scope>NUCLEOTIDE SEQUENCE [LARGE SCALE GENOMIC DNA]</scope>
    <source>
        <strain evidence="4 5">DSM 25653</strain>
    </source>
</reference>
<dbReference type="RefSeq" id="WP_200245658.1">
    <property type="nucleotide sequence ID" value="NZ_NRRY01000025.1"/>
</dbReference>
<dbReference type="SMART" id="SM00448">
    <property type="entry name" value="REC"/>
    <property type="match status" value="1"/>
</dbReference>
<name>A0A9X0WAQ7_9GAMM</name>
<dbReference type="EMBL" id="NRRY01000025">
    <property type="protein sequence ID" value="MBK1619730.1"/>
    <property type="molecule type" value="Genomic_DNA"/>
</dbReference>
<proteinExistence type="predicted"/>
<dbReference type="Gene3D" id="3.40.50.2300">
    <property type="match status" value="1"/>
</dbReference>
<evidence type="ECO:0000313" key="4">
    <source>
        <dbReference type="EMBL" id="MBK1619730.1"/>
    </source>
</evidence>
<feature type="domain" description="Response regulatory" evidence="3">
    <location>
        <begin position="16"/>
        <end position="130"/>
    </location>
</feature>